<keyword evidence="1" id="KW-0812">Transmembrane</keyword>
<organism evidence="2">
    <name type="scientific">Thermogladius calderae</name>
    <dbReference type="NCBI Taxonomy" id="1200300"/>
    <lineage>
        <taxon>Archaea</taxon>
        <taxon>Thermoproteota</taxon>
        <taxon>Thermoprotei</taxon>
        <taxon>Desulfurococcales</taxon>
        <taxon>Desulfurococcaceae</taxon>
        <taxon>Thermogladius</taxon>
    </lineage>
</organism>
<gene>
    <name evidence="2" type="ORF">ENM60_03265</name>
</gene>
<reference evidence="2" key="1">
    <citation type="journal article" date="2020" name="mSystems">
        <title>Genome- and Community-Level Interaction Insights into Carbon Utilization and Element Cycling Functions of Hydrothermarchaeota in Hydrothermal Sediment.</title>
        <authorList>
            <person name="Zhou Z."/>
            <person name="Liu Y."/>
            <person name="Xu W."/>
            <person name="Pan J."/>
            <person name="Luo Z.H."/>
            <person name="Li M."/>
        </authorList>
    </citation>
    <scope>NUCLEOTIDE SEQUENCE [LARGE SCALE GENOMIC DNA]</scope>
    <source>
        <strain evidence="2">SpSt-110</strain>
    </source>
</reference>
<accession>A0A7J3XYP0</accession>
<protein>
    <submittedName>
        <fullName evidence="2">Uncharacterized protein</fullName>
    </submittedName>
</protein>
<keyword evidence="1" id="KW-1133">Transmembrane helix</keyword>
<name>A0A7J3XYP0_9CREN</name>
<evidence type="ECO:0000313" key="2">
    <source>
        <dbReference type="EMBL" id="HHP67797.1"/>
    </source>
</evidence>
<sequence length="1187" mass="128973">MHHEDCRRMRTLRLWASILTVLFIAFSLVVPAASRAENSGWSIESVSFTSRTGGDVYPGSTGAVLEVSVLYNSTQNAYNPSACITLPQGFTLRSSRCSMPVNYTLGQPVSAGYLLEYRYIVDVSKNLEPGVYGFTLNITYYQQTTLETAILNGFVNVSEYPPLKITITDVYWSPVGYPGSYPTTLAIEVENDGSTTIQQLEAWVRLPGLFHLTSNKSTLQVLAEGGRGVLTYNNIWIEPAASPGVYNGSLYVEATLQTSDGVSYSYSSQLSFNFTVDQPPNLQLQVLDYGFTADVVSPGLNNTGFRLTLRSLTASTLSNMYIEARVENALFENYSSVKTMVSNTVLNYGDVLTLSFNGVTIFENATFIRVHLYIQAFQNQQGASFPTSTLINLVIPLNMPPLNITILNTYWVDGVAYPDSGGNTLVVEVYNSMSADLRGASVELNLPDAFYPNRIVVQGVNIPHFSITRVEFNGIYVKPGVESGSYTVQISVRGLLYNNDGSSKLVSLILTGDIEVSNPALIASATSPPEISSYYWGSGTPQYVYPGNGMAPLSITIYNPGPLPLSPLLISLTPGDRGILVLNDNLTLDAILQPGSSATAVFYLNLENASPGLKIFNVIILYGVSGGSTHVLFNVTRTIRLYLNEWGAGSGLELVSAGWQNNYPAYPNSSRAVYTITLANTLPYQVSGVWLRLKPPSGLKASTNYSLVYYLPGPVQPFQTVSASFLLDIGDLKSGVYPGLLEASYSVVTGGEAYSASRVVGVLFNISDPEAGLGVVSYGWVTGQPYQGERGAVYYVRLVDRDIPVMNGVEVEAKLPEGVRDSNTMQSVASGFIGSLPQLLAQLGQLTQPGLTLQTIIARSASASQGGFSKGDFIDVFFILNVENITADSYGLPSNVTFTDHWGSTYSMRLVIPFVLKGSPPLISVTSDEIAVEFSNGTSRVKIALSNEYDYSLYDLYIALIPQTMNAIPFDNMKYVGELPAKGNITLEFMLVYNPVTFSVTTGITASSPSIVFLATILYRDASGHLGSLNKTLAFQVKPFVEILLTPDTNARLIGGSIVVNGMLLNTGVSRARSVVVYATYGNQTAYEFLGDIDPASQTGFRVEIPVTSTSSDRIQVKVLYRDEYNNLYERSFILPVQIQNMTSTTPAQEARAGVEAYYIATVILVGVFLAGVFYLIYRKYFAGRAS</sequence>
<dbReference type="EMBL" id="DRYK01000044">
    <property type="protein sequence ID" value="HHP67797.1"/>
    <property type="molecule type" value="Genomic_DNA"/>
</dbReference>
<keyword evidence="1" id="KW-0472">Membrane</keyword>
<evidence type="ECO:0000256" key="1">
    <source>
        <dbReference type="SAM" id="Phobius"/>
    </source>
</evidence>
<dbReference type="PANTHER" id="PTHR35902">
    <property type="entry name" value="S-LAYER DOMAIN-LIKE PROTEIN-RELATED"/>
    <property type="match status" value="1"/>
</dbReference>
<feature type="transmembrane region" description="Helical" evidence="1">
    <location>
        <begin position="1157"/>
        <end position="1178"/>
    </location>
</feature>
<proteinExistence type="predicted"/>
<dbReference type="AlphaFoldDB" id="A0A7J3XYP0"/>
<comment type="caution">
    <text evidence="2">The sequence shown here is derived from an EMBL/GenBank/DDBJ whole genome shotgun (WGS) entry which is preliminary data.</text>
</comment>
<dbReference type="PANTHER" id="PTHR35902:SF6">
    <property type="entry name" value="CONSERVED WITHIN P. AEROPHILUM"/>
    <property type="match status" value="1"/>
</dbReference>